<evidence type="ECO:0000313" key="3">
    <source>
        <dbReference type="Proteomes" id="UP000567067"/>
    </source>
</evidence>
<dbReference type="EMBL" id="JACJIP010000019">
    <property type="protein sequence ID" value="MBA9086514.1"/>
    <property type="molecule type" value="Genomic_DNA"/>
</dbReference>
<gene>
    <name evidence="2" type="ORF">FHR92_002992</name>
</gene>
<keyword evidence="1" id="KW-0732">Signal</keyword>
<dbReference type="AlphaFoldDB" id="A0A7W3SUN1"/>
<evidence type="ECO:0000256" key="1">
    <source>
        <dbReference type="SAM" id="SignalP"/>
    </source>
</evidence>
<protein>
    <submittedName>
        <fullName evidence="2">Uncharacterized protein</fullName>
    </submittedName>
</protein>
<proteinExistence type="predicted"/>
<name>A0A7W3SUN1_9BACL</name>
<comment type="caution">
    <text evidence="2">The sequence shown here is derived from an EMBL/GenBank/DDBJ whole genome shotgun (WGS) entry which is preliminary data.</text>
</comment>
<feature type="chain" id="PRO_5031411405" evidence="1">
    <location>
        <begin position="24"/>
        <end position="246"/>
    </location>
</feature>
<reference evidence="2 3" key="1">
    <citation type="submission" date="2020-08" db="EMBL/GenBank/DDBJ databases">
        <title>Genomic Encyclopedia of Type Strains, Phase III (KMG-III): the genomes of soil and plant-associated and newly described type strains.</title>
        <authorList>
            <person name="Whitman W."/>
        </authorList>
    </citation>
    <scope>NUCLEOTIDE SEQUENCE [LARGE SCALE GENOMIC DNA]</scope>
    <source>
        <strain evidence="2 3">CECT 8693</strain>
    </source>
</reference>
<organism evidence="2 3">
    <name type="scientific">Fontibacillus solani</name>
    <dbReference type="NCBI Taxonomy" id="1572857"/>
    <lineage>
        <taxon>Bacteria</taxon>
        <taxon>Bacillati</taxon>
        <taxon>Bacillota</taxon>
        <taxon>Bacilli</taxon>
        <taxon>Bacillales</taxon>
        <taxon>Paenibacillaceae</taxon>
        <taxon>Fontibacillus</taxon>
    </lineage>
</organism>
<sequence length="246" mass="27203">MKKITLLSLIFVLLMVFSSSAYAEPVNQKITTLIPSESSSILSKVELIEDVNGIVSVRIEGTATAGDHRGYHIVVNQETKTYSATLTELEPSQQTENQLSSQLLGATYYTAHVRAHTYDPINIDCNWTDLGFTWKDDGNGNGYSSITHAGRSLNTWDGNPTSAGTNWYLFSSRYYNSTPSGNTESAEAVHVNYNFLGGIFGSTYATHNISIYPQPEGNGRYNWYTTFTPSGDGAAKYLLHLYTEVY</sequence>
<keyword evidence="3" id="KW-1185">Reference proteome</keyword>
<dbReference type="RefSeq" id="WP_182536711.1">
    <property type="nucleotide sequence ID" value="NZ_JACJIP010000019.1"/>
</dbReference>
<dbReference type="Proteomes" id="UP000567067">
    <property type="component" value="Unassembled WGS sequence"/>
</dbReference>
<feature type="signal peptide" evidence="1">
    <location>
        <begin position="1"/>
        <end position="23"/>
    </location>
</feature>
<evidence type="ECO:0000313" key="2">
    <source>
        <dbReference type="EMBL" id="MBA9086514.1"/>
    </source>
</evidence>
<accession>A0A7W3SUN1</accession>